<name>A0A9W7D9Y9_9STRA</name>
<organism evidence="2 3">
    <name type="scientific">Phytophthora fragariaefolia</name>
    <dbReference type="NCBI Taxonomy" id="1490495"/>
    <lineage>
        <taxon>Eukaryota</taxon>
        <taxon>Sar</taxon>
        <taxon>Stramenopiles</taxon>
        <taxon>Oomycota</taxon>
        <taxon>Peronosporomycetes</taxon>
        <taxon>Peronosporales</taxon>
        <taxon>Peronosporaceae</taxon>
        <taxon>Phytophthora</taxon>
    </lineage>
</organism>
<comment type="caution">
    <text evidence="2">The sequence shown here is derived from an EMBL/GenBank/DDBJ whole genome shotgun (WGS) entry which is preliminary data.</text>
</comment>
<feature type="region of interest" description="Disordered" evidence="1">
    <location>
        <begin position="1"/>
        <end position="20"/>
    </location>
</feature>
<keyword evidence="3" id="KW-1185">Reference proteome</keyword>
<gene>
    <name evidence="2" type="ORF">Pfra01_002861000</name>
</gene>
<proteinExistence type="predicted"/>
<accession>A0A9W7D9Y9</accession>
<protein>
    <submittedName>
        <fullName evidence="2">Unnamed protein product</fullName>
    </submittedName>
</protein>
<dbReference type="EMBL" id="BSXT01010488">
    <property type="protein sequence ID" value="GMF80156.1"/>
    <property type="molecule type" value="Genomic_DNA"/>
</dbReference>
<evidence type="ECO:0000256" key="1">
    <source>
        <dbReference type="SAM" id="MobiDB-lite"/>
    </source>
</evidence>
<evidence type="ECO:0000313" key="2">
    <source>
        <dbReference type="EMBL" id="GMF80156.1"/>
    </source>
</evidence>
<evidence type="ECO:0000313" key="3">
    <source>
        <dbReference type="Proteomes" id="UP001165121"/>
    </source>
</evidence>
<dbReference type="Proteomes" id="UP001165121">
    <property type="component" value="Unassembled WGS sequence"/>
</dbReference>
<dbReference type="OrthoDB" id="120879at2759"/>
<sequence>MYDHCAAGGTDVKPPVNPSGSISDDVLNSDIVAPLVNDIKVNRQFMTKVDFYFEIKSHYAAKSEKMVGDAGVANLRSAETSKLEKKLSDCIEEASERFGYTEGKATNEEAQDHLKDAIAWVQETCMAS</sequence>
<dbReference type="AlphaFoldDB" id="A0A9W7D9Y9"/>
<reference evidence="2" key="1">
    <citation type="submission" date="2023-04" db="EMBL/GenBank/DDBJ databases">
        <title>Phytophthora fragariaefolia NBRC 109709.</title>
        <authorList>
            <person name="Ichikawa N."/>
            <person name="Sato H."/>
            <person name="Tonouchi N."/>
        </authorList>
    </citation>
    <scope>NUCLEOTIDE SEQUENCE</scope>
    <source>
        <strain evidence="2">NBRC 109709</strain>
    </source>
</reference>